<dbReference type="GO" id="GO:0007039">
    <property type="term" value="P:protein catabolic process in the vacuole"/>
    <property type="evidence" value="ECO:0007669"/>
    <property type="project" value="TreeGrafter"/>
</dbReference>
<protein>
    <submittedName>
        <fullName evidence="1">BgTH12-05960</fullName>
    </submittedName>
</protein>
<name>A0A9W4D973_BLUGR</name>
<dbReference type="GO" id="GO:0005773">
    <property type="term" value="C:vacuole"/>
    <property type="evidence" value="ECO:0007669"/>
    <property type="project" value="GOC"/>
</dbReference>
<proteinExistence type="predicted"/>
<dbReference type="AlphaFoldDB" id="A0A9W4D973"/>
<evidence type="ECO:0000313" key="1">
    <source>
        <dbReference type="EMBL" id="CAD6504227.1"/>
    </source>
</evidence>
<dbReference type="Proteomes" id="UP000683417">
    <property type="component" value="Unassembled WGS sequence"/>
</dbReference>
<reference evidence="1" key="1">
    <citation type="submission" date="2020-10" db="EMBL/GenBank/DDBJ databases">
        <authorList>
            <person name="Muller C M."/>
        </authorList>
    </citation>
    <scope>NUCLEOTIDE SEQUENCE</scope>
    <source>
        <strain evidence="1">THUN-12</strain>
    </source>
</reference>
<dbReference type="EMBL" id="CAJHIT010000008">
    <property type="protein sequence ID" value="CAD6504227.1"/>
    <property type="molecule type" value="Genomic_DNA"/>
</dbReference>
<organism evidence="1 2">
    <name type="scientific">Blumeria graminis f. sp. triticale</name>
    <dbReference type="NCBI Taxonomy" id="1689686"/>
    <lineage>
        <taxon>Eukaryota</taxon>
        <taxon>Fungi</taxon>
        <taxon>Dikarya</taxon>
        <taxon>Ascomycota</taxon>
        <taxon>Pezizomycotina</taxon>
        <taxon>Leotiomycetes</taxon>
        <taxon>Erysiphales</taxon>
        <taxon>Erysiphaceae</taxon>
        <taxon>Blumeria</taxon>
    </lineage>
</organism>
<evidence type="ECO:0000313" key="2">
    <source>
        <dbReference type="Proteomes" id="UP000683417"/>
    </source>
</evidence>
<dbReference type="GO" id="GO:0042149">
    <property type="term" value="P:cellular response to glucose starvation"/>
    <property type="evidence" value="ECO:0007669"/>
    <property type="project" value="TreeGrafter"/>
</dbReference>
<dbReference type="InterPro" id="IPR052292">
    <property type="entry name" value="Glucose_repression_reg"/>
</dbReference>
<accession>A0A9W4D973</accession>
<dbReference type="PANTHER" id="PTHR28051">
    <property type="entry name" value="PROTEIN MTL1-RELATED"/>
    <property type="match status" value="1"/>
</dbReference>
<sequence length="481" mass="54718">MASFAIPQDDYFEWEDIITDDYVPTLQHFTSKHPDYFHVSNSDNYQIKSTEFEKSSHKSFPYDDHQFHWVHPSESRLPTVDSTRELSSKTLSKPEVCVIEKKPTQKCPARNTSNVSCEIETRDDSGLKPQPVRNVDYLSFPWHQCESDLWASHKYLRVTRKQHSQEHTYKRLKNACWRAVAVGRLNLDPVDPQKLNWYKDQDDTWLHGPFVESPSFKNSLPPTVRVPLSESQNELDERPIASILKQSSPTALLLRGSITTSEIRPSRPIHTRQATARKLRQRLRFAAEVKQYMSLPSEITEPETGRPLIGMSPTRTVYQLPSGRLREEHISEEVDALRSALQDVVATRPLENSYRSNLMGSKQDYASEVKIRQYSFSSDWVCLGGLNVGEGTNQTPIDDDEINWILTTSEQDYVNPWNSIPSSGLAANDRGIPSLNGTSANIFPKVSPGLQSPPELFDSSSGSVSEDDFDEVMEEFNLILG</sequence>
<gene>
    <name evidence="1" type="ORF">BGTH12_LOCUS5585</name>
</gene>
<dbReference type="PANTHER" id="PTHR28051:SF1">
    <property type="entry name" value="PROTEIN MTL1-RELATED"/>
    <property type="match status" value="1"/>
</dbReference>
<comment type="caution">
    <text evidence="1">The sequence shown here is derived from an EMBL/GenBank/DDBJ whole genome shotgun (WGS) entry which is preliminary data.</text>
</comment>